<dbReference type="RefSeq" id="WP_215759409.1">
    <property type="nucleotide sequence ID" value="NZ_JAHKBE010000011.1"/>
</dbReference>
<evidence type="ECO:0000256" key="4">
    <source>
        <dbReference type="ARBA" id="ARBA00022989"/>
    </source>
</evidence>
<keyword evidence="2" id="KW-1003">Cell membrane</keyword>
<organism evidence="8 9">
    <name type="scientific">Hallella faecis</name>
    <dbReference type="NCBI Taxonomy" id="2841596"/>
    <lineage>
        <taxon>Bacteria</taxon>
        <taxon>Pseudomonadati</taxon>
        <taxon>Bacteroidota</taxon>
        <taxon>Bacteroidia</taxon>
        <taxon>Bacteroidales</taxon>
        <taxon>Prevotellaceae</taxon>
        <taxon>Hallella</taxon>
    </lineage>
</organism>
<feature type="transmembrane region" description="Helical" evidence="6">
    <location>
        <begin position="213"/>
        <end position="232"/>
    </location>
</feature>
<keyword evidence="3 6" id="KW-0812">Transmembrane</keyword>
<dbReference type="InterPro" id="IPR000620">
    <property type="entry name" value="EamA_dom"/>
</dbReference>
<evidence type="ECO:0000256" key="1">
    <source>
        <dbReference type="ARBA" id="ARBA00004651"/>
    </source>
</evidence>
<feature type="transmembrane region" description="Helical" evidence="6">
    <location>
        <begin position="269"/>
        <end position="287"/>
    </location>
</feature>
<reference evidence="8 9" key="1">
    <citation type="submission" date="2024-04" db="EMBL/GenBank/DDBJ databases">
        <title>Human intestinal bacterial collection.</title>
        <authorList>
            <person name="Pauvert C."/>
            <person name="Hitch T.C.A."/>
            <person name="Clavel T."/>
        </authorList>
    </citation>
    <scope>NUCLEOTIDE SEQUENCE [LARGE SCALE GENOMIC DNA]</scope>
    <source>
        <strain evidence="8 9">CLA-AA-H145</strain>
    </source>
</reference>
<dbReference type="Gene3D" id="1.10.3730.20">
    <property type="match status" value="1"/>
</dbReference>
<dbReference type="InterPro" id="IPR050638">
    <property type="entry name" value="AA-Vitamin_Transporters"/>
</dbReference>
<dbReference type="SUPFAM" id="SSF103481">
    <property type="entry name" value="Multidrug resistance efflux transporter EmrE"/>
    <property type="match status" value="2"/>
</dbReference>
<feature type="transmembrane region" description="Helical" evidence="6">
    <location>
        <begin position="95"/>
        <end position="115"/>
    </location>
</feature>
<evidence type="ECO:0000313" key="8">
    <source>
        <dbReference type="EMBL" id="MEQ2486345.1"/>
    </source>
</evidence>
<dbReference type="PANTHER" id="PTHR32322:SF18">
    <property type="entry name" value="S-ADENOSYLMETHIONINE_S-ADENOSYLHOMOCYSTEINE TRANSPORTER"/>
    <property type="match status" value="1"/>
</dbReference>
<accession>A0ABV1FPV2</accession>
<comment type="subcellular location">
    <subcellularLocation>
        <location evidence="1">Cell membrane</location>
        <topology evidence="1">Multi-pass membrane protein</topology>
    </subcellularLocation>
</comment>
<evidence type="ECO:0000259" key="7">
    <source>
        <dbReference type="Pfam" id="PF00892"/>
    </source>
</evidence>
<keyword evidence="5 6" id="KW-0472">Membrane</keyword>
<feature type="transmembrane region" description="Helical" evidence="6">
    <location>
        <begin position="68"/>
        <end position="89"/>
    </location>
</feature>
<evidence type="ECO:0000313" key="9">
    <source>
        <dbReference type="Proteomes" id="UP001487296"/>
    </source>
</evidence>
<feature type="domain" description="EamA" evidence="7">
    <location>
        <begin position="6"/>
        <end position="139"/>
    </location>
</feature>
<evidence type="ECO:0000256" key="3">
    <source>
        <dbReference type="ARBA" id="ARBA00022692"/>
    </source>
</evidence>
<feature type="transmembrane region" description="Helical" evidence="6">
    <location>
        <begin position="7"/>
        <end position="28"/>
    </location>
</feature>
<dbReference type="InterPro" id="IPR037185">
    <property type="entry name" value="EmrE-like"/>
</dbReference>
<evidence type="ECO:0000256" key="6">
    <source>
        <dbReference type="SAM" id="Phobius"/>
    </source>
</evidence>
<comment type="caution">
    <text evidence="8">The sequence shown here is derived from an EMBL/GenBank/DDBJ whole genome shotgun (WGS) entry which is preliminary data.</text>
</comment>
<sequence length="319" mass="35059">MNSKVKGFVAGVLAAIFYGTNPLGAVYLYQDDINSASVLFYRYGLAVVFFALWMMVKGESFRISWGHAIRFVVLGGVFALSSIALFLSFHYMDVGVASTILFSYPIMTAVLMVAFFHERITLTTTLSIALATLGIAMLYRGDGDVALSSVGVVLVLLSSLLYAVYIISVNQWTTSYSPLKFTFWIVLGGLFSIVAFSFVSGEHLQMLHGTRQWVSAVQLALLPTVLSLYFMTVSINNIGSTPSAIMGALEPVTGVFIGCVVFSETFSLRLAIGIVLVLSAVIIIIMARSDKKPQEAAPKRYRISFVPPRLRFPFHRKHE</sequence>
<feature type="transmembrane region" description="Helical" evidence="6">
    <location>
        <begin position="40"/>
        <end position="56"/>
    </location>
</feature>
<keyword evidence="4 6" id="KW-1133">Transmembrane helix</keyword>
<gene>
    <name evidence="8" type="ORF">AAAT34_04650</name>
</gene>
<feature type="domain" description="EamA" evidence="7">
    <location>
        <begin position="151"/>
        <end position="285"/>
    </location>
</feature>
<keyword evidence="9" id="KW-1185">Reference proteome</keyword>
<feature type="transmembrane region" description="Helical" evidence="6">
    <location>
        <begin position="145"/>
        <end position="169"/>
    </location>
</feature>
<evidence type="ECO:0000256" key="5">
    <source>
        <dbReference type="ARBA" id="ARBA00023136"/>
    </source>
</evidence>
<dbReference type="Proteomes" id="UP001487296">
    <property type="component" value="Unassembled WGS sequence"/>
</dbReference>
<dbReference type="PANTHER" id="PTHR32322">
    <property type="entry name" value="INNER MEMBRANE TRANSPORTER"/>
    <property type="match status" value="1"/>
</dbReference>
<dbReference type="Pfam" id="PF00892">
    <property type="entry name" value="EamA"/>
    <property type="match status" value="2"/>
</dbReference>
<proteinExistence type="predicted"/>
<name>A0ABV1FPV2_9BACT</name>
<evidence type="ECO:0000256" key="2">
    <source>
        <dbReference type="ARBA" id="ARBA00022475"/>
    </source>
</evidence>
<protein>
    <submittedName>
        <fullName evidence="8">DMT family transporter</fullName>
    </submittedName>
</protein>
<dbReference type="EMBL" id="JBBNFP010000011">
    <property type="protein sequence ID" value="MEQ2486345.1"/>
    <property type="molecule type" value="Genomic_DNA"/>
</dbReference>
<feature type="transmembrane region" description="Helical" evidence="6">
    <location>
        <begin position="181"/>
        <end position="201"/>
    </location>
</feature>